<keyword evidence="6" id="KW-0560">Oxidoreductase</keyword>
<proteinExistence type="predicted"/>
<accession>A0A1C4ZI41</accession>
<dbReference type="Proteomes" id="UP000198551">
    <property type="component" value="Unassembled WGS sequence"/>
</dbReference>
<keyword evidence="1" id="KW-0001">2Fe-2S</keyword>
<dbReference type="PANTHER" id="PTHR21496">
    <property type="entry name" value="FERREDOXIN-RELATED"/>
    <property type="match status" value="1"/>
</dbReference>
<dbReference type="GO" id="GO:0046872">
    <property type="term" value="F:metal ion binding"/>
    <property type="evidence" value="ECO:0007669"/>
    <property type="project" value="UniProtKB-KW"/>
</dbReference>
<dbReference type="Gene3D" id="2.102.10.10">
    <property type="entry name" value="Rieske [2Fe-2S] iron-sulphur domain"/>
    <property type="match status" value="1"/>
</dbReference>
<keyword evidence="2" id="KW-0479">Metal-binding</keyword>
<dbReference type="GO" id="GO:0051537">
    <property type="term" value="F:2 iron, 2 sulfur cluster binding"/>
    <property type="evidence" value="ECO:0007669"/>
    <property type="project" value="UniProtKB-KW"/>
</dbReference>
<dbReference type="GO" id="GO:0004497">
    <property type="term" value="F:monooxygenase activity"/>
    <property type="evidence" value="ECO:0007669"/>
    <property type="project" value="UniProtKB-ARBA"/>
</dbReference>
<dbReference type="SUPFAM" id="SSF50022">
    <property type="entry name" value="ISP domain"/>
    <property type="match status" value="1"/>
</dbReference>
<evidence type="ECO:0000256" key="1">
    <source>
        <dbReference type="ARBA" id="ARBA00022714"/>
    </source>
</evidence>
<dbReference type="EMBL" id="FMCV01000017">
    <property type="protein sequence ID" value="SCF32434.1"/>
    <property type="molecule type" value="Genomic_DNA"/>
</dbReference>
<dbReference type="PANTHER" id="PTHR21496:SF23">
    <property type="entry name" value="3-PHENYLPROPIONATE_CINNAMIC ACID DIOXYGENASE FERREDOXIN SUBUNIT"/>
    <property type="match status" value="1"/>
</dbReference>
<keyword evidence="6" id="KW-0223">Dioxygenase</keyword>
<dbReference type="Pfam" id="PF00355">
    <property type="entry name" value="Rieske"/>
    <property type="match status" value="1"/>
</dbReference>
<gene>
    <name evidence="6" type="ORF">GA0070215_117111</name>
</gene>
<dbReference type="CDD" id="cd03528">
    <property type="entry name" value="Rieske_RO_ferredoxin"/>
    <property type="match status" value="1"/>
</dbReference>
<evidence type="ECO:0000313" key="6">
    <source>
        <dbReference type="EMBL" id="SCF32434.1"/>
    </source>
</evidence>
<evidence type="ECO:0000313" key="7">
    <source>
        <dbReference type="Proteomes" id="UP000198551"/>
    </source>
</evidence>
<keyword evidence="3" id="KW-0408">Iron</keyword>
<name>A0A1C4ZI41_9ACTN</name>
<dbReference type="InterPro" id="IPR017941">
    <property type="entry name" value="Rieske_2Fe-2S"/>
</dbReference>
<sequence>MRKICSTEDVPKGTAISADVDGVQVAIVHGEDDVFYAVHDECSHAAVALSEGEVEGCTLECWLHGSRFDLRTGEPTGLPATEPVPVYSVEVRDGDIYLPVDGDGRPLPSNGVTR</sequence>
<dbReference type="PROSITE" id="PS51296">
    <property type="entry name" value="RIESKE"/>
    <property type="match status" value="1"/>
</dbReference>
<evidence type="ECO:0000256" key="3">
    <source>
        <dbReference type="ARBA" id="ARBA00023004"/>
    </source>
</evidence>
<dbReference type="GO" id="GO:0016705">
    <property type="term" value="F:oxidoreductase activity, acting on paired donors, with incorporation or reduction of molecular oxygen"/>
    <property type="evidence" value="ECO:0007669"/>
    <property type="project" value="UniProtKB-ARBA"/>
</dbReference>
<reference evidence="7" key="1">
    <citation type="submission" date="2016-06" db="EMBL/GenBank/DDBJ databases">
        <authorList>
            <person name="Varghese N."/>
        </authorList>
    </citation>
    <scope>NUCLEOTIDE SEQUENCE [LARGE SCALE GENOMIC DNA]</scope>
    <source>
        <strain evidence="7">DSM 45555</strain>
    </source>
</reference>
<evidence type="ECO:0000256" key="2">
    <source>
        <dbReference type="ARBA" id="ARBA00022723"/>
    </source>
</evidence>
<keyword evidence="4" id="KW-0411">Iron-sulfur</keyword>
<keyword evidence="7" id="KW-1185">Reference proteome</keyword>
<feature type="domain" description="Rieske" evidence="5">
    <location>
        <begin position="2"/>
        <end position="98"/>
    </location>
</feature>
<organism evidence="6 7">
    <name type="scientific">Micromonospora marina</name>
    <dbReference type="NCBI Taxonomy" id="307120"/>
    <lineage>
        <taxon>Bacteria</taxon>
        <taxon>Bacillati</taxon>
        <taxon>Actinomycetota</taxon>
        <taxon>Actinomycetes</taxon>
        <taxon>Micromonosporales</taxon>
        <taxon>Micromonosporaceae</taxon>
        <taxon>Micromonospora</taxon>
    </lineage>
</organism>
<dbReference type="GO" id="GO:0051213">
    <property type="term" value="F:dioxygenase activity"/>
    <property type="evidence" value="ECO:0007669"/>
    <property type="project" value="UniProtKB-KW"/>
</dbReference>
<evidence type="ECO:0000259" key="5">
    <source>
        <dbReference type="PROSITE" id="PS51296"/>
    </source>
</evidence>
<protein>
    <submittedName>
        <fullName evidence="6">3-phenylpropionate/trans-cinnamate dioxygenase ferredoxin subunit</fullName>
    </submittedName>
</protein>
<dbReference type="AlphaFoldDB" id="A0A1C4ZI41"/>
<evidence type="ECO:0000256" key="4">
    <source>
        <dbReference type="ARBA" id="ARBA00023014"/>
    </source>
</evidence>
<dbReference type="InterPro" id="IPR036922">
    <property type="entry name" value="Rieske_2Fe-2S_sf"/>
</dbReference>
<dbReference type="RefSeq" id="WP_091048231.1">
    <property type="nucleotide sequence ID" value="NZ_FMCV01000017.1"/>
</dbReference>